<evidence type="ECO:0000256" key="8">
    <source>
        <dbReference type="ARBA" id="ARBA00023180"/>
    </source>
</evidence>
<dbReference type="InterPro" id="IPR001828">
    <property type="entry name" value="ANF_lig-bd_rcpt"/>
</dbReference>
<dbReference type="SMART" id="SM00079">
    <property type="entry name" value="PBPe"/>
    <property type="match status" value="2"/>
</dbReference>
<feature type="transmembrane region" description="Helical" evidence="12">
    <location>
        <begin position="1490"/>
        <end position="1509"/>
    </location>
</feature>
<keyword evidence="13" id="KW-0732">Signal</keyword>
<dbReference type="CDD" id="cd19990">
    <property type="entry name" value="PBP1_GABAb_receptor_plant"/>
    <property type="match status" value="2"/>
</dbReference>
<dbReference type="SUPFAM" id="SSF53822">
    <property type="entry name" value="Periplasmic binding protein-like I"/>
    <property type="match status" value="2"/>
</dbReference>
<dbReference type="InterPro" id="IPR001320">
    <property type="entry name" value="Iontro_rcpt_C"/>
</dbReference>
<reference evidence="15 16" key="1">
    <citation type="submission" date="2021-02" db="EMBL/GenBank/DDBJ databases">
        <title>Plant Genome Project.</title>
        <authorList>
            <person name="Zhang R.-G."/>
        </authorList>
    </citation>
    <scope>NUCLEOTIDE SEQUENCE [LARGE SCALE GENOMIC DNA]</scope>
    <source>
        <tissue evidence="15">Leaves</tissue>
    </source>
</reference>
<evidence type="ECO:0000256" key="5">
    <source>
        <dbReference type="ARBA" id="ARBA00023065"/>
    </source>
</evidence>
<dbReference type="EMBL" id="JAFEMO010000008">
    <property type="protein sequence ID" value="KAH7566147.1"/>
    <property type="molecule type" value="Genomic_DNA"/>
</dbReference>
<dbReference type="Gene3D" id="3.40.190.10">
    <property type="entry name" value="Periplasmic binding protein-like II"/>
    <property type="match status" value="6"/>
</dbReference>
<feature type="transmembrane region" description="Helical" evidence="12">
    <location>
        <begin position="598"/>
        <end position="616"/>
    </location>
</feature>
<dbReference type="Pfam" id="PF00060">
    <property type="entry name" value="Lig_chan"/>
    <property type="match status" value="2"/>
</dbReference>
<dbReference type="CDD" id="cd13686">
    <property type="entry name" value="GluR_Plant"/>
    <property type="match status" value="2"/>
</dbReference>
<dbReference type="Pfam" id="PF01094">
    <property type="entry name" value="ANF_receptor"/>
    <property type="match status" value="2"/>
</dbReference>
<protein>
    <recommendedName>
        <fullName evidence="14">Ionotropic glutamate receptor C-terminal domain-containing protein</fullName>
    </recommendedName>
</protein>
<feature type="transmembrane region" description="Helical" evidence="12">
    <location>
        <begin position="1731"/>
        <end position="1751"/>
    </location>
</feature>
<feature type="signal peptide" evidence="13">
    <location>
        <begin position="1"/>
        <end position="24"/>
    </location>
</feature>
<feature type="compositionally biased region" description="Basic and acidic residues" evidence="11">
    <location>
        <begin position="912"/>
        <end position="928"/>
    </location>
</feature>
<evidence type="ECO:0000256" key="2">
    <source>
        <dbReference type="ARBA" id="ARBA00022448"/>
    </source>
</evidence>
<keyword evidence="10" id="KW-0407">Ion channel</keyword>
<organism evidence="15 16">
    <name type="scientific">Xanthoceras sorbifolium</name>
    <dbReference type="NCBI Taxonomy" id="99658"/>
    <lineage>
        <taxon>Eukaryota</taxon>
        <taxon>Viridiplantae</taxon>
        <taxon>Streptophyta</taxon>
        <taxon>Embryophyta</taxon>
        <taxon>Tracheophyta</taxon>
        <taxon>Spermatophyta</taxon>
        <taxon>Magnoliopsida</taxon>
        <taxon>eudicotyledons</taxon>
        <taxon>Gunneridae</taxon>
        <taxon>Pentapetalae</taxon>
        <taxon>rosids</taxon>
        <taxon>malvids</taxon>
        <taxon>Sapindales</taxon>
        <taxon>Sapindaceae</taxon>
        <taxon>Xanthoceroideae</taxon>
        <taxon>Xanthoceras</taxon>
    </lineage>
</organism>
<keyword evidence="3 12" id="KW-0812">Transmembrane</keyword>
<feature type="region of interest" description="Disordered" evidence="11">
    <location>
        <begin position="1785"/>
        <end position="1818"/>
    </location>
</feature>
<dbReference type="PANTHER" id="PTHR18966">
    <property type="entry name" value="IONOTROPIC GLUTAMATE RECEPTOR"/>
    <property type="match status" value="1"/>
</dbReference>
<keyword evidence="8" id="KW-0325">Glycoprotein</keyword>
<dbReference type="Proteomes" id="UP000827721">
    <property type="component" value="Unassembled WGS sequence"/>
</dbReference>
<dbReference type="PRINTS" id="PR01176">
    <property type="entry name" value="GABABRECEPTR"/>
</dbReference>
<evidence type="ECO:0000313" key="15">
    <source>
        <dbReference type="EMBL" id="KAH7566147.1"/>
    </source>
</evidence>
<feature type="transmembrane region" description="Helical" evidence="12">
    <location>
        <begin position="1551"/>
        <end position="1575"/>
    </location>
</feature>
<evidence type="ECO:0000256" key="4">
    <source>
        <dbReference type="ARBA" id="ARBA00022989"/>
    </source>
</evidence>
<proteinExistence type="predicted"/>
<comment type="caution">
    <text evidence="15">The sequence shown here is derived from an EMBL/GenBank/DDBJ whole genome shotgun (WGS) entry which is preliminary data.</text>
</comment>
<keyword evidence="6 12" id="KW-0472">Membrane</keyword>
<evidence type="ECO:0000256" key="13">
    <source>
        <dbReference type="SAM" id="SignalP"/>
    </source>
</evidence>
<evidence type="ECO:0000313" key="16">
    <source>
        <dbReference type="Proteomes" id="UP000827721"/>
    </source>
</evidence>
<feature type="chain" id="PRO_5045475066" description="Ionotropic glutamate receptor C-terminal domain-containing protein" evidence="13">
    <location>
        <begin position="25"/>
        <end position="1818"/>
    </location>
</feature>
<evidence type="ECO:0000256" key="10">
    <source>
        <dbReference type="ARBA" id="ARBA00023303"/>
    </source>
</evidence>
<comment type="subcellular location">
    <subcellularLocation>
        <location evidence="1">Membrane</location>
        <topology evidence="1">Multi-pass membrane protein</topology>
    </subcellularLocation>
</comment>
<dbReference type="InterPro" id="IPR015683">
    <property type="entry name" value="Ionotropic_Glu_rcpt"/>
</dbReference>
<evidence type="ECO:0000256" key="11">
    <source>
        <dbReference type="SAM" id="MobiDB-lite"/>
    </source>
</evidence>
<accession>A0ABQ8HP66</accession>
<sequence length="1818" mass="202082">MTKVLLLLVFFLAVSYNLFCSTGASVNFTTTIPDLVNVGALFSFNSTIGKVAKVAIESAVEDVNSNPAVLGGAKLKLILHDTNYSGFLGMIEALALLEHKTVALIGPQFSVTAHIVSHIANELQVPLLSFASTDPTLSSLEYPYFVRTTQSDLFQMSAIADMVSHYGWRDVIALYVDDDYGRNGVATLGDKLARKRCQISYKAPLRPRGTREEITDVLVKVALMESRVIVLHTYENWGLEVLNVAQHLAMKNSGYVWIVTDWLSSVMDTESPLTSKARNDIQGVLTLKMYTPDSKQKKKFVNRWKNLTSGEKFNSPSGLNVYGLYAYDTVWILAKAIGEFFNQGGNISFTKDSRLSEISERDFNFDSMSIFNGGNQLLHNILEVNNMTGLTGPIKFNSDGNLMNPAYEIINVVGTGSRRIGFWSNYSGLSVLPPEVLYMKPPNLSTSSQQLGSVVWPGETTQKPRGWVFANHGKPLRIGVPNRVIYPDFVSKVQGTDMFSGYCIDVFTAALNLLPYGVPYKLIAFGDGHNNPKFYDLLRLITANVYDAAVGDLAITTGRTKLVDFTQPYIESGLVVVAPIRKQTSNAWAFLRPFTPKMWCVTGISFLVVGVVVWILEHRINDDFRGPPKRQIGTILWFSFSTLFFSHRERTKSSLGRLVLIIWLFVVLILTSSYTASLTSILTVEQLSSPIKDIHSLITSDDPIGYQRGSFAKNYLTEELNIDKSRLVPLNSAEEYEKALKDGAEKGGVAAVVDERAYMEVFLSTRCEFSIIGQEFTKIGWGFAFPRDSPLAIDMSTAILQLSENGDLQRIHDKWLTRSACSSQGAKQEVDRLNLKSFWGLFAMCGFACLLAFLVFFLQIIRQFARHSRDLDELGDASGRSSSQPVHLQTFLSFVGEKEEVIKSRSKKRKMERTSIRNTDEDKSETGDSNKSASPILSFETNIGKVAKVAIEAAIKDVNSDSTTLVGTKLNVAMQDSNHSGIRAIAEALKYMEGETVAIIGPQDSVTAHVVCHVSNELQVPLLSFSASDPALSSLQFPYFVRTGQSDLYQMAAITELIAYYGWREVIAIYGDDEHGRNGVAALGDKLAAKRCKITFKAPLSAVATKDEITDLLIKVALTESRILVVHTSASWGLELFHIAQYLGMVGSGYVWIATDWLSTAMDTNSPLSQDIMEDIQGVLSLRMHTPDSVLRRRFVSRWKYLTNGEKSNGPIGLNTYGLYAYDTVWLLAHALESFFRQGGNISFSKDSRLSEARGGKLHLDAMNIFDGGNLLLRSIFEVNMTGLSGSIKYNSDGDLMDPAYELINVIGTGYRRIGYWSNHSGLSVVPPEAVSRKQPNFSSSNQRLYGVIWPGQNTQKPRGWVFPNNGRHLRIGVPRRVSFREFVSVTGTDTITGFCIDVFTAALNLLPYAVPYKFIPFGDGHNNPSGTELVRLITAGVYDAAVGDIAIITNRTRMVDFTQPYIASGLVVVAPVWKLNSNAWAFLRPFSPLMWGVIVVFFLAVGAIVWTLEHRQNDDFRGPPKRQVVTVFWFSFSTMFFAHRENIVSSLGRLVIIVWLFVVFIINSSYTASLTSILTVQQLSSPIKGIDGLKSSNDPIGYQQGSFARNYLVDELNIDESRLVPFNSADEYAKALKDGPHKGGVAAVVDDRAYIELFLSTRCEFSIVGQEFTKNGWGFAFPRDSPLAVDMSTAILKLSENGDLQRIHDKWLLRSACTLQGAKLEVDRLQLNSFWGLFLLCGLASLAALVIYLIQTLQQFSRHHPEDIESSNQSSRSTQIQTFLSFVDEKEEEVKSRSKRRNIERTPNRKDEGRLSNASSN</sequence>
<dbReference type="Gene3D" id="3.40.50.2300">
    <property type="match status" value="4"/>
</dbReference>
<feature type="domain" description="Ionotropic glutamate receptor C-terminal" evidence="14">
    <location>
        <begin position="477"/>
        <end position="818"/>
    </location>
</feature>
<dbReference type="InterPro" id="IPR019594">
    <property type="entry name" value="Glu/Gly-bd"/>
</dbReference>
<keyword evidence="5" id="KW-0406">Ion transport</keyword>
<keyword evidence="9" id="KW-1071">Ligand-gated ion channel</keyword>
<feature type="transmembrane region" description="Helical" evidence="12">
    <location>
        <begin position="838"/>
        <end position="861"/>
    </location>
</feature>
<feature type="region of interest" description="Disordered" evidence="11">
    <location>
        <begin position="905"/>
        <end position="933"/>
    </location>
</feature>
<evidence type="ECO:0000256" key="9">
    <source>
        <dbReference type="ARBA" id="ARBA00023286"/>
    </source>
</evidence>
<dbReference type="Gene3D" id="1.10.287.70">
    <property type="match status" value="2"/>
</dbReference>
<evidence type="ECO:0000256" key="7">
    <source>
        <dbReference type="ARBA" id="ARBA00023170"/>
    </source>
</evidence>
<keyword evidence="16" id="KW-1185">Reference proteome</keyword>
<evidence type="ECO:0000259" key="14">
    <source>
        <dbReference type="SMART" id="SM00079"/>
    </source>
</evidence>
<gene>
    <name evidence="15" type="ORF">JRO89_XS08G0104800</name>
</gene>
<keyword evidence="2" id="KW-0813">Transport</keyword>
<dbReference type="InterPro" id="IPR028082">
    <property type="entry name" value="Peripla_BP_I"/>
</dbReference>
<dbReference type="InterPro" id="IPR044440">
    <property type="entry name" value="GABAb_receptor_plant_PBP1"/>
</dbReference>
<evidence type="ECO:0000256" key="6">
    <source>
        <dbReference type="ARBA" id="ARBA00023136"/>
    </source>
</evidence>
<feature type="transmembrane region" description="Helical" evidence="12">
    <location>
        <begin position="628"/>
        <end position="646"/>
    </location>
</feature>
<feature type="transmembrane region" description="Helical" evidence="12">
    <location>
        <begin position="658"/>
        <end position="682"/>
    </location>
</feature>
<keyword evidence="7" id="KW-0675">Receptor</keyword>
<evidence type="ECO:0000256" key="3">
    <source>
        <dbReference type="ARBA" id="ARBA00022692"/>
    </source>
</evidence>
<keyword evidence="4 12" id="KW-1133">Transmembrane helix</keyword>
<evidence type="ECO:0000256" key="12">
    <source>
        <dbReference type="SAM" id="Phobius"/>
    </source>
</evidence>
<dbReference type="SUPFAM" id="SSF53850">
    <property type="entry name" value="Periplasmic binding protein-like II"/>
    <property type="match status" value="2"/>
</dbReference>
<dbReference type="Pfam" id="PF10613">
    <property type="entry name" value="Lig_chan-Glu_bd"/>
    <property type="match status" value="2"/>
</dbReference>
<name>A0ABQ8HP66_9ROSI</name>
<evidence type="ECO:0000256" key="1">
    <source>
        <dbReference type="ARBA" id="ARBA00004141"/>
    </source>
</evidence>
<feature type="compositionally biased region" description="Basic and acidic residues" evidence="11">
    <location>
        <begin position="1789"/>
        <end position="1811"/>
    </location>
</feature>
<feature type="domain" description="Ionotropic glutamate receptor C-terminal" evidence="14">
    <location>
        <begin position="1371"/>
        <end position="1711"/>
    </location>
</feature>